<name>A0A5P9NH47_9GAMM</name>
<dbReference type="KEGG" id="halc:EY643_03870"/>
<evidence type="ECO:0000256" key="1">
    <source>
        <dbReference type="SAM" id="Phobius"/>
    </source>
</evidence>
<evidence type="ECO:0000313" key="2">
    <source>
        <dbReference type="EMBL" id="QFU74849.1"/>
    </source>
</evidence>
<dbReference type="RefSeq" id="WP_152660956.1">
    <property type="nucleotide sequence ID" value="NZ_CP036422.1"/>
</dbReference>
<feature type="transmembrane region" description="Helical" evidence="1">
    <location>
        <begin position="53"/>
        <end position="76"/>
    </location>
</feature>
<proteinExistence type="predicted"/>
<protein>
    <recommendedName>
        <fullName evidence="4">Midcut-by-XrtH protein</fullName>
    </recommendedName>
</protein>
<dbReference type="AlphaFoldDB" id="A0A5P9NH47"/>
<dbReference type="Proteomes" id="UP000326287">
    <property type="component" value="Chromosome"/>
</dbReference>
<gene>
    <name evidence="2" type="ORF">EY643_03870</name>
</gene>
<dbReference type="OrthoDB" id="5747130at2"/>
<organism evidence="2 3">
    <name type="scientific">Halioglobus maricola</name>
    <dbReference type="NCBI Taxonomy" id="2601894"/>
    <lineage>
        <taxon>Bacteria</taxon>
        <taxon>Pseudomonadati</taxon>
        <taxon>Pseudomonadota</taxon>
        <taxon>Gammaproteobacteria</taxon>
        <taxon>Cellvibrionales</taxon>
        <taxon>Halieaceae</taxon>
        <taxon>Halioglobus</taxon>
    </lineage>
</organism>
<accession>A0A5P9NH47</accession>
<feature type="transmembrane region" description="Helical" evidence="1">
    <location>
        <begin position="88"/>
        <end position="105"/>
    </location>
</feature>
<keyword evidence="3" id="KW-1185">Reference proteome</keyword>
<sequence length="202" mass="20393">MNTQRLAAWSALPLSLISAISHGSVPGSAIMTVTMAPTPAPPAAPDAGAMAPAVPVPVMDSLLLVVAGLLMVAIAVRFLRSNKNAQKLMSICVLGAGLVITGIGADRTIAAVTIDYPLAPDCSGADLSVDALLPGQIVNDCDDPQDIISIETETEAGSECLEVIVLGGNEGTCEAGATLGAGESCTTDLYTEEFSSALCPPT</sequence>
<keyword evidence="1" id="KW-1133">Transmembrane helix</keyword>
<evidence type="ECO:0008006" key="4">
    <source>
        <dbReference type="Google" id="ProtNLM"/>
    </source>
</evidence>
<keyword evidence="1" id="KW-0472">Membrane</keyword>
<dbReference type="EMBL" id="CP036422">
    <property type="protein sequence ID" value="QFU74849.1"/>
    <property type="molecule type" value="Genomic_DNA"/>
</dbReference>
<reference evidence="2 3" key="1">
    <citation type="submission" date="2019-02" db="EMBL/GenBank/DDBJ databases">
        <authorList>
            <person name="Li S.-H."/>
        </authorList>
    </citation>
    <scope>NUCLEOTIDE SEQUENCE [LARGE SCALE GENOMIC DNA]</scope>
    <source>
        <strain evidence="2 3">IMCC14385</strain>
    </source>
</reference>
<evidence type="ECO:0000313" key="3">
    <source>
        <dbReference type="Proteomes" id="UP000326287"/>
    </source>
</evidence>
<keyword evidence="1" id="KW-0812">Transmembrane</keyword>